<accession>A0A2A6DXT8</accession>
<proteinExistence type="inferred from homology"/>
<comment type="similarity">
    <text evidence="1">Belongs to the bactofilin family.</text>
</comment>
<dbReference type="EMBL" id="MOXJ01000025">
    <property type="protein sequence ID" value="PDO09888.1"/>
    <property type="molecule type" value="Genomic_DNA"/>
</dbReference>
<organism evidence="3 4">
    <name type="scientific">Candidatus Reconcilbacillus cellulovorans</name>
    <dbReference type="NCBI Taxonomy" id="1906605"/>
    <lineage>
        <taxon>Bacteria</taxon>
        <taxon>Bacillati</taxon>
        <taxon>Bacillota</taxon>
        <taxon>Bacilli</taxon>
        <taxon>Bacillales</taxon>
        <taxon>Paenibacillaceae</taxon>
        <taxon>Candidatus Reconcilbacillus</taxon>
    </lineage>
</organism>
<dbReference type="Proteomes" id="UP000243688">
    <property type="component" value="Unassembled WGS sequence"/>
</dbReference>
<dbReference type="PANTHER" id="PTHR35024">
    <property type="entry name" value="HYPOTHETICAL CYTOSOLIC PROTEIN"/>
    <property type="match status" value="1"/>
</dbReference>
<sequence>MGKNGRKGGSVGRNTLDVFIGKGTSLEGKIISEGSVRIEGRVDGDIECAGDVAVGKEGVVHSNIRARHVVNAGTIHGHVVAEGRVSLTATGRLFGTIQASALAVEEGAWFQGTSKMEVKSVSRLADAKSADARETKTSEAVQAKTAKTQAAG</sequence>
<feature type="compositionally biased region" description="Basic and acidic residues" evidence="2">
    <location>
        <begin position="126"/>
        <end position="137"/>
    </location>
</feature>
<feature type="region of interest" description="Disordered" evidence="2">
    <location>
        <begin position="126"/>
        <end position="152"/>
    </location>
</feature>
<dbReference type="PANTHER" id="PTHR35024:SF4">
    <property type="entry name" value="POLYMER-FORMING CYTOSKELETAL PROTEIN"/>
    <property type="match status" value="1"/>
</dbReference>
<dbReference type="Pfam" id="PF04519">
    <property type="entry name" value="Bactofilin"/>
    <property type="match status" value="1"/>
</dbReference>
<dbReference type="AlphaFoldDB" id="A0A2A6DXT8"/>
<evidence type="ECO:0000256" key="2">
    <source>
        <dbReference type="SAM" id="MobiDB-lite"/>
    </source>
</evidence>
<evidence type="ECO:0000313" key="3">
    <source>
        <dbReference type="EMBL" id="PDO09888.1"/>
    </source>
</evidence>
<name>A0A2A6DXT8_9BACL</name>
<dbReference type="InterPro" id="IPR007607">
    <property type="entry name" value="BacA/B"/>
</dbReference>
<feature type="compositionally biased region" description="Low complexity" evidence="2">
    <location>
        <begin position="142"/>
        <end position="152"/>
    </location>
</feature>
<comment type="caution">
    <text evidence="3">The sequence shown here is derived from an EMBL/GenBank/DDBJ whole genome shotgun (WGS) entry which is preliminary data.</text>
</comment>
<protein>
    <recommendedName>
        <fullName evidence="5">Cell shape determination protein CcmA</fullName>
    </recommendedName>
</protein>
<evidence type="ECO:0008006" key="5">
    <source>
        <dbReference type="Google" id="ProtNLM"/>
    </source>
</evidence>
<evidence type="ECO:0000313" key="4">
    <source>
        <dbReference type="Proteomes" id="UP000243688"/>
    </source>
</evidence>
<gene>
    <name evidence="3" type="ORF">BLM47_10160</name>
</gene>
<evidence type="ECO:0000256" key="1">
    <source>
        <dbReference type="ARBA" id="ARBA00044755"/>
    </source>
</evidence>
<reference evidence="3 4" key="1">
    <citation type="submission" date="2016-12" db="EMBL/GenBank/DDBJ databases">
        <title>Candidatus Reconcilibacillus cellulovorans genome.</title>
        <authorList>
            <person name="Kolinko S."/>
            <person name="Wu Y.-W."/>
            <person name="Tachea F."/>
            <person name="Denzel E."/>
            <person name="Hiras J."/>
            <person name="Baecker N."/>
            <person name="Chan L.J."/>
            <person name="Eichorst S.A."/>
            <person name="Frey D."/>
            <person name="Adams P.D."/>
            <person name="Pray T."/>
            <person name="Tanjore D."/>
            <person name="Petzold C.J."/>
            <person name="Gladden J.M."/>
            <person name="Simmons B.A."/>
            <person name="Singer S.W."/>
        </authorList>
    </citation>
    <scope>NUCLEOTIDE SEQUENCE [LARGE SCALE GENOMIC DNA]</scope>
    <source>
        <strain evidence="3">JTherm</strain>
    </source>
</reference>